<reference evidence="3" key="1">
    <citation type="submission" date="2017-02" db="UniProtKB">
        <authorList>
            <consortium name="WormBaseParasite"/>
        </authorList>
    </citation>
    <scope>IDENTIFICATION</scope>
</reference>
<feature type="domain" description="Mos1 transposase HTH" evidence="1">
    <location>
        <begin position="4"/>
        <end position="50"/>
    </location>
</feature>
<dbReference type="InterPro" id="IPR041426">
    <property type="entry name" value="Mos1_HTH"/>
</dbReference>
<dbReference type="GO" id="GO:0000014">
    <property type="term" value="F:single-stranded DNA endodeoxyribonuclease activity"/>
    <property type="evidence" value="ECO:0007669"/>
    <property type="project" value="TreeGrafter"/>
</dbReference>
<dbReference type="GO" id="GO:0003690">
    <property type="term" value="F:double-stranded DNA binding"/>
    <property type="evidence" value="ECO:0007669"/>
    <property type="project" value="TreeGrafter"/>
</dbReference>
<evidence type="ECO:0000259" key="1">
    <source>
        <dbReference type="Pfam" id="PF17906"/>
    </source>
</evidence>
<dbReference type="InterPro" id="IPR052709">
    <property type="entry name" value="Transposase-MT_Hybrid"/>
</dbReference>
<evidence type="ECO:0000313" key="2">
    <source>
        <dbReference type="Proteomes" id="UP000046392"/>
    </source>
</evidence>
<keyword evidence="2" id="KW-1185">Reference proteome</keyword>
<dbReference type="AlphaFoldDB" id="A0A0N5BIQ8"/>
<protein>
    <submittedName>
        <fullName evidence="3">HTH_48 domain-containing protein</fullName>
    </submittedName>
</protein>
<dbReference type="PANTHER" id="PTHR46060">
    <property type="entry name" value="MARINER MOS1 TRANSPOSASE-LIKE PROTEIN"/>
    <property type="match status" value="1"/>
</dbReference>
<dbReference type="GO" id="GO:0005634">
    <property type="term" value="C:nucleus"/>
    <property type="evidence" value="ECO:0007669"/>
    <property type="project" value="TreeGrafter"/>
</dbReference>
<dbReference type="Gene3D" id="1.10.10.1450">
    <property type="match status" value="1"/>
</dbReference>
<dbReference type="GO" id="GO:0006303">
    <property type="term" value="P:double-strand break repair via nonhomologous end joining"/>
    <property type="evidence" value="ECO:0007669"/>
    <property type="project" value="TreeGrafter"/>
</dbReference>
<name>A0A0N5BIQ8_STREA</name>
<dbReference type="GO" id="GO:0044547">
    <property type="term" value="F:DNA topoisomerase binding"/>
    <property type="evidence" value="ECO:0007669"/>
    <property type="project" value="TreeGrafter"/>
</dbReference>
<accession>A0A0N5BIQ8</accession>
<dbReference type="GO" id="GO:0044774">
    <property type="term" value="P:mitotic DNA integrity checkpoint signaling"/>
    <property type="evidence" value="ECO:0007669"/>
    <property type="project" value="TreeGrafter"/>
</dbReference>
<dbReference type="GO" id="GO:0015074">
    <property type="term" value="P:DNA integration"/>
    <property type="evidence" value="ECO:0007669"/>
    <property type="project" value="TreeGrafter"/>
</dbReference>
<dbReference type="GO" id="GO:0003697">
    <property type="term" value="F:single-stranded DNA binding"/>
    <property type="evidence" value="ECO:0007669"/>
    <property type="project" value="TreeGrafter"/>
</dbReference>
<dbReference type="GO" id="GO:0042800">
    <property type="term" value="F:histone H3K4 methyltransferase activity"/>
    <property type="evidence" value="ECO:0007669"/>
    <property type="project" value="TreeGrafter"/>
</dbReference>
<organism evidence="2 3">
    <name type="scientific">Strongyloides papillosus</name>
    <name type="common">Intestinal threadworm</name>
    <dbReference type="NCBI Taxonomy" id="174720"/>
    <lineage>
        <taxon>Eukaryota</taxon>
        <taxon>Metazoa</taxon>
        <taxon>Ecdysozoa</taxon>
        <taxon>Nematoda</taxon>
        <taxon>Chromadorea</taxon>
        <taxon>Rhabditida</taxon>
        <taxon>Tylenchina</taxon>
        <taxon>Panagrolaimomorpha</taxon>
        <taxon>Strongyloidoidea</taxon>
        <taxon>Strongyloididae</taxon>
        <taxon>Strongyloides</taxon>
    </lineage>
</organism>
<dbReference type="PANTHER" id="PTHR46060:SF2">
    <property type="entry name" value="HISTONE-LYSINE N-METHYLTRANSFERASE SETMAR"/>
    <property type="match status" value="1"/>
</dbReference>
<dbReference type="GO" id="GO:0031297">
    <property type="term" value="P:replication fork processing"/>
    <property type="evidence" value="ECO:0007669"/>
    <property type="project" value="TreeGrafter"/>
</dbReference>
<dbReference type="GO" id="GO:0000793">
    <property type="term" value="C:condensed chromosome"/>
    <property type="evidence" value="ECO:0007669"/>
    <property type="project" value="TreeGrafter"/>
</dbReference>
<dbReference type="WBParaSite" id="SPAL_0000583800.1">
    <property type="protein sequence ID" value="SPAL_0000583800.1"/>
    <property type="gene ID" value="SPAL_0000583800"/>
</dbReference>
<sequence length="72" mass="8391">MLSKENLRAIFLHEFKLGRNGAEAYQNIVDAWGEGSTSQRTVRWWFVKFQGRNFDLNDEEGKRGLLTTNTQN</sequence>
<dbReference type="Pfam" id="PF17906">
    <property type="entry name" value="HTH_48"/>
    <property type="match status" value="1"/>
</dbReference>
<dbReference type="Proteomes" id="UP000046392">
    <property type="component" value="Unplaced"/>
</dbReference>
<dbReference type="STRING" id="174720.A0A0N5BIQ8"/>
<dbReference type="GO" id="GO:0046975">
    <property type="term" value="F:histone H3K36 methyltransferase activity"/>
    <property type="evidence" value="ECO:0007669"/>
    <property type="project" value="TreeGrafter"/>
</dbReference>
<evidence type="ECO:0000313" key="3">
    <source>
        <dbReference type="WBParaSite" id="SPAL_0000583800.1"/>
    </source>
</evidence>
<dbReference type="GO" id="GO:0000729">
    <property type="term" value="P:DNA double-strand break processing"/>
    <property type="evidence" value="ECO:0007669"/>
    <property type="project" value="TreeGrafter"/>
</dbReference>
<proteinExistence type="predicted"/>
<dbReference type="GO" id="GO:0035861">
    <property type="term" value="C:site of double-strand break"/>
    <property type="evidence" value="ECO:0007669"/>
    <property type="project" value="TreeGrafter"/>
</dbReference>